<feature type="coiled-coil region" evidence="1">
    <location>
        <begin position="461"/>
        <end position="488"/>
    </location>
</feature>
<protein>
    <submittedName>
        <fullName evidence="3">FapA family protein</fullName>
    </submittedName>
</protein>
<dbReference type="RefSeq" id="WP_258820669.1">
    <property type="nucleotide sequence ID" value="NZ_JANUHB010000001.1"/>
</dbReference>
<dbReference type="EMBL" id="JANUHB010000001">
    <property type="protein sequence ID" value="MCS0806899.1"/>
    <property type="molecule type" value="Genomic_DNA"/>
</dbReference>
<keyword evidence="1" id="KW-0175">Coiled coil</keyword>
<name>A0ABT2D7U8_9BURK</name>
<dbReference type="Pfam" id="PF20250">
    <property type="entry name" value="FapA_N"/>
    <property type="match status" value="1"/>
</dbReference>
<evidence type="ECO:0000256" key="1">
    <source>
        <dbReference type="SAM" id="Coils"/>
    </source>
</evidence>
<sequence>MPAATTNDGSPAGGAASMPEYGVVQREDGVFLDPSLPRAGLMAAIDNIFVANNYFAGLDYAVLLRALYGVGAPLPLNPNGDGWVRFAFGIVPFDPARRQLYRAVKLDKGMAEYYFEPVYLDDAGDPGGSGVPARLDLDEFVADLWTKGIRFGIDLDAVRAAIASSQSGRLVVARKLDALPGQDARVIEVSDDIHRNDAPRQLANGKLDLNSFQNRFPQIKEGVRLLKKLPRVPGTAGYELNGNVIEPAIPADLDLQAYCGLGTVVQRTPDGEFLVSQQAGFLTVDRKTSQISVGGKIVSHDGVSVKTTGNLQLSGDYEEFGEIQEKRVIEGDSITVHADVFGTVVSRGGAVVLNRNLVGGTAINKQGGITVRGMVSGATIQASGGDVELQRAENSVISGRAVRIEHAINCEIVGETVEVGQAEGCAIAGRRLAIDTAAPRRQSEMVVFVQVPDSARINSVLAATAVRAEQLEEAAARYKAEVDRLAGQPDVRKYMRLAASVRKNEITLTPEQVPAFQRMAKAVGPVLKEIGKASDAQKAAELELQQSRELVAQLERQRDGAGVSRVAVRSVQGDIQVRALKYDPDDGSSWDLPARDIKARLRGNTAGAPLFAGSAGAFEWDSEHARA</sequence>
<evidence type="ECO:0000313" key="4">
    <source>
        <dbReference type="Proteomes" id="UP001206126"/>
    </source>
</evidence>
<comment type="caution">
    <text evidence="3">The sequence shown here is derived from an EMBL/GenBank/DDBJ whole genome shotgun (WGS) entry which is preliminary data.</text>
</comment>
<dbReference type="Proteomes" id="UP001206126">
    <property type="component" value="Unassembled WGS sequence"/>
</dbReference>
<dbReference type="InterPro" id="IPR005646">
    <property type="entry name" value="FapA"/>
</dbReference>
<dbReference type="PANTHER" id="PTHR38032">
    <property type="entry name" value="POLYMERASE-RELATED"/>
    <property type="match status" value="1"/>
</dbReference>
<reference evidence="3 4" key="1">
    <citation type="submission" date="2022-08" db="EMBL/GenBank/DDBJ databases">
        <title>Reclassification of Massilia species as members of the genera Telluria, Duganella, Pseudoduganella, Mokoshia gen. nov. and Zemynaea gen. nov. using orthogonal and non-orthogonal genome-based approaches.</title>
        <authorList>
            <person name="Bowman J.P."/>
        </authorList>
    </citation>
    <scope>NUCLEOTIDE SEQUENCE [LARGE SCALE GENOMIC DNA]</scope>
    <source>
        <strain evidence="3 4">JCM 31605</strain>
    </source>
</reference>
<dbReference type="InterPro" id="IPR046866">
    <property type="entry name" value="FapA_N"/>
</dbReference>
<keyword evidence="4" id="KW-1185">Reference proteome</keyword>
<evidence type="ECO:0000259" key="2">
    <source>
        <dbReference type="Pfam" id="PF20250"/>
    </source>
</evidence>
<gene>
    <name evidence="3" type="ORF">NX774_03080</name>
</gene>
<dbReference type="PANTHER" id="PTHR38032:SF1">
    <property type="entry name" value="RNA-BINDING PROTEIN KHPB N-TERMINAL DOMAIN-CONTAINING PROTEIN"/>
    <property type="match status" value="1"/>
</dbReference>
<accession>A0ABT2D7U8</accession>
<proteinExistence type="predicted"/>
<evidence type="ECO:0000313" key="3">
    <source>
        <dbReference type="EMBL" id="MCS0806899.1"/>
    </source>
</evidence>
<feature type="domain" description="Flagellar Assembly Protein A N-terminal region" evidence="2">
    <location>
        <begin position="134"/>
        <end position="285"/>
    </location>
</feature>
<organism evidence="3 4">
    <name type="scientific">Massilia agilis</name>
    <dbReference type="NCBI Taxonomy" id="1811226"/>
    <lineage>
        <taxon>Bacteria</taxon>
        <taxon>Pseudomonadati</taxon>
        <taxon>Pseudomonadota</taxon>
        <taxon>Betaproteobacteria</taxon>
        <taxon>Burkholderiales</taxon>
        <taxon>Oxalobacteraceae</taxon>
        <taxon>Telluria group</taxon>
        <taxon>Massilia</taxon>
    </lineage>
</organism>